<reference evidence="2" key="1">
    <citation type="submission" date="2022-08" db="EMBL/GenBank/DDBJ databases">
        <title>Novel sulfate-reducing endosymbionts in the free-living metamonad Anaeramoeba.</title>
        <authorList>
            <person name="Jerlstrom-Hultqvist J."/>
            <person name="Cepicka I."/>
            <person name="Gallot-Lavallee L."/>
            <person name="Salas-Leiva D."/>
            <person name="Curtis B.A."/>
            <person name="Zahonova K."/>
            <person name="Pipaliya S."/>
            <person name="Dacks J."/>
            <person name="Roger A.J."/>
        </authorList>
    </citation>
    <scope>NUCLEOTIDE SEQUENCE</scope>
    <source>
        <strain evidence="2">Schooner1</strain>
    </source>
</reference>
<name>A0ABQ8ZBI5_9EUKA</name>
<evidence type="ECO:0000256" key="1">
    <source>
        <dbReference type="SAM" id="Phobius"/>
    </source>
</evidence>
<protein>
    <submittedName>
        <fullName evidence="2">Uncharacterized protein</fullName>
    </submittedName>
</protein>
<keyword evidence="3" id="KW-1185">Reference proteome</keyword>
<keyword evidence="1" id="KW-1133">Transmembrane helix</keyword>
<organism evidence="2 3">
    <name type="scientific">Anaeramoeba flamelloides</name>
    <dbReference type="NCBI Taxonomy" id="1746091"/>
    <lineage>
        <taxon>Eukaryota</taxon>
        <taxon>Metamonada</taxon>
        <taxon>Anaeramoebidae</taxon>
        <taxon>Anaeramoeba</taxon>
    </lineage>
</organism>
<feature type="transmembrane region" description="Helical" evidence="1">
    <location>
        <begin position="45"/>
        <end position="67"/>
    </location>
</feature>
<evidence type="ECO:0000313" key="3">
    <source>
        <dbReference type="Proteomes" id="UP001150062"/>
    </source>
</evidence>
<evidence type="ECO:0000313" key="2">
    <source>
        <dbReference type="EMBL" id="KAJ6254238.1"/>
    </source>
</evidence>
<gene>
    <name evidence="2" type="ORF">M0813_12796</name>
</gene>
<keyword evidence="1" id="KW-0472">Membrane</keyword>
<accession>A0ABQ8ZBI5</accession>
<dbReference type="EMBL" id="JAOAOG010000026">
    <property type="protein sequence ID" value="KAJ6254238.1"/>
    <property type="molecule type" value="Genomic_DNA"/>
</dbReference>
<dbReference type="Proteomes" id="UP001150062">
    <property type="component" value="Unassembled WGS sequence"/>
</dbReference>
<sequence length="178" mass="21063">MESDQEDNINYKYIPIEPHELDPLLNSLVQSQIEPNTKRKTKKQICTWVVIITFLLVVIVTVFTMFVKTGTYDYCWGYENTERRSVSLLSPFDLKTNQWFNADQHNQKSKIELFSKNNKWPINYRTMDKSINDTITVENDSCRILSFANSKHKEFLCRLKNGKERDCTQCDCYQIQIN</sequence>
<proteinExistence type="predicted"/>
<keyword evidence="1" id="KW-0812">Transmembrane</keyword>
<comment type="caution">
    <text evidence="2">The sequence shown here is derived from an EMBL/GenBank/DDBJ whole genome shotgun (WGS) entry which is preliminary data.</text>
</comment>